<dbReference type="Proteomes" id="UP000030512">
    <property type="component" value="Chromosome"/>
</dbReference>
<dbReference type="STRING" id="1538553.JT25_016485"/>
<dbReference type="InterPro" id="IPR006311">
    <property type="entry name" value="TAT_signal"/>
</dbReference>
<feature type="region of interest" description="Disordered" evidence="2">
    <location>
        <begin position="1"/>
        <end position="32"/>
    </location>
</feature>
<evidence type="ECO:0000313" key="4">
    <source>
        <dbReference type="Proteomes" id="UP000030512"/>
    </source>
</evidence>
<dbReference type="AlphaFoldDB" id="A0A126T7J8"/>
<dbReference type="InterPro" id="IPR036938">
    <property type="entry name" value="PAP2/HPO_sf"/>
</dbReference>
<dbReference type="KEGG" id="mdn:JT25_016485"/>
<feature type="compositionally biased region" description="Polar residues" evidence="2">
    <location>
        <begin position="1"/>
        <end position="17"/>
    </location>
</feature>
<dbReference type="InterPro" id="IPR016119">
    <property type="entry name" value="Br/Cl_peroxidase_C"/>
</dbReference>
<evidence type="ECO:0000313" key="3">
    <source>
        <dbReference type="EMBL" id="AMK78057.1"/>
    </source>
</evidence>
<dbReference type="EMBL" id="CP014476">
    <property type="protein sequence ID" value="AMK78057.1"/>
    <property type="molecule type" value="Genomic_DNA"/>
</dbReference>
<evidence type="ECO:0000256" key="2">
    <source>
        <dbReference type="SAM" id="MobiDB-lite"/>
    </source>
</evidence>
<dbReference type="Gene3D" id="1.10.606.10">
    <property type="entry name" value="Vanadium-containing Chloroperoxidase, domain 2"/>
    <property type="match status" value="1"/>
</dbReference>
<name>A0A126T7J8_9GAMM</name>
<protein>
    <recommendedName>
        <fullName evidence="5">Twin-arginine translocation pathway signal protein</fullName>
    </recommendedName>
</protein>
<dbReference type="RefSeq" id="WP_052142003.1">
    <property type="nucleotide sequence ID" value="NZ_CP014476.1"/>
</dbReference>
<dbReference type="SUPFAM" id="SSF48317">
    <property type="entry name" value="Acid phosphatase/Vanadium-dependent haloperoxidase"/>
    <property type="match status" value="1"/>
</dbReference>
<evidence type="ECO:0008006" key="5">
    <source>
        <dbReference type="Google" id="ProtNLM"/>
    </source>
</evidence>
<dbReference type="OrthoDB" id="7793240at2"/>
<reference evidence="3 4" key="1">
    <citation type="journal article" date="2015" name="Environ. Microbiol.">
        <title>Methane oxidation coupled to nitrate reduction under hypoxia by the Gammaproteobacterium Methylomonas denitrificans, sp. nov. type strain FJG1.</title>
        <authorList>
            <person name="Kits K.D."/>
            <person name="Klotz M.G."/>
            <person name="Stein L.Y."/>
        </authorList>
    </citation>
    <scope>NUCLEOTIDE SEQUENCE [LARGE SCALE GENOMIC DNA]</scope>
    <source>
        <strain evidence="3 4">FJG1</strain>
    </source>
</reference>
<evidence type="ECO:0000256" key="1">
    <source>
        <dbReference type="ARBA" id="ARBA00022729"/>
    </source>
</evidence>
<dbReference type="NCBIfam" id="TIGR01409">
    <property type="entry name" value="TAT_signal_seq"/>
    <property type="match status" value="1"/>
</dbReference>
<sequence length="630" mass="68022">MSTKSFPAKTAVSNVSASDDGHSAADTSDAGASNISRRSFIGRAAVISAAGVLAPTLPASVQAAVGRGHFDDDDSIPESLGQDFSRKYQRDVFDTLHSKDLRKKAFKARLKSAEAEYKIDIPPQPNNGDELRYPNKIAISTKGLQHDANGHVQPDSYESFLKALKTGKHEDFEKIKLGGTTKLAGIQGPLSASLEGIANSQLAIPEAAPLDSAELAAHHIEVYWQALLRDVPFSEYRNDTNNELVLGAVAELNSLKAFNGPKINGKVTPETLFRSTASYVDYQADPSGKKGKYVVPDGTLDGPYISQFLLRPIPAWGTIASQAQTRPIQKAGETFGATYEEWLALRNGQSIGRTITLESGRRHIINGRDLATLARGSGPTYLHVLQILTSAPNASNPLLGGVGAPLNPANPYVNSKTQESTASSFSTAFIQGLLALAGAYTNRVSYYQNWYVNRRLRPEDYGGLVHKILANGASYAIHPDILNSEAVARIYKQYGSYLLNSASNVGAPTHPGYPSGATISAATPITLLKAFFDESYVIPNPVEVDPNDPTKLRPYTGSEKLTIGGELNKLVNNVGFGRNFNNFHIRADISASHSLGEALAISLLRDQRYTYNEPFDGYTFTKFDGSKVTI</sequence>
<dbReference type="GO" id="GO:0004601">
    <property type="term" value="F:peroxidase activity"/>
    <property type="evidence" value="ECO:0007669"/>
    <property type="project" value="InterPro"/>
</dbReference>
<gene>
    <name evidence="3" type="ORF">JT25_016485</name>
</gene>
<proteinExistence type="predicted"/>
<accession>A0A126T7J8</accession>
<dbReference type="PROSITE" id="PS51318">
    <property type="entry name" value="TAT"/>
    <property type="match status" value="1"/>
</dbReference>
<dbReference type="InterPro" id="IPR019546">
    <property type="entry name" value="TAT_signal_bac_arc"/>
</dbReference>
<keyword evidence="1" id="KW-0732">Signal</keyword>
<keyword evidence="4" id="KW-1185">Reference proteome</keyword>
<organism evidence="3 4">
    <name type="scientific">Methylomonas denitrificans</name>
    <dbReference type="NCBI Taxonomy" id="1538553"/>
    <lineage>
        <taxon>Bacteria</taxon>
        <taxon>Pseudomonadati</taxon>
        <taxon>Pseudomonadota</taxon>
        <taxon>Gammaproteobacteria</taxon>
        <taxon>Methylococcales</taxon>
        <taxon>Methylococcaceae</taxon>
        <taxon>Methylomonas</taxon>
    </lineage>
</organism>